<dbReference type="GO" id="GO:0045892">
    <property type="term" value="P:negative regulation of DNA-templated transcription"/>
    <property type="evidence" value="ECO:0007669"/>
    <property type="project" value="UniProtKB-ARBA"/>
</dbReference>
<dbReference type="InterPro" id="IPR038390">
    <property type="entry name" value="Metal_Tscrpt_repr_sf"/>
</dbReference>
<evidence type="ECO:0000313" key="2">
    <source>
        <dbReference type="Proteomes" id="UP000001916"/>
    </source>
</evidence>
<evidence type="ECO:0000313" key="1">
    <source>
        <dbReference type="EMBL" id="ADH62328.1"/>
    </source>
</evidence>
<dbReference type="Pfam" id="PF02583">
    <property type="entry name" value="Trns_repr_metal"/>
    <property type="match status" value="1"/>
</dbReference>
<gene>
    <name evidence="1" type="ordered locus">Mesil_0387</name>
</gene>
<proteinExistence type="predicted"/>
<dbReference type="PANTHER" id="PTHR33677">
    <property type="entry name" value="TRANSCRIPTIONAL REPRESSOR FRMR-RELATED"/>
    <property type="match status" value="1"/>
</dbReference>
<dbReference type="HOGENOM" id="CLU_130332_1_2_0"/>
<dbReference type="eggNOG" id="COG1937">
    <property type="taxonomic scope" value="Bacteria"/>
</dbReference>
<dbReference type="CDD" id="cd10148">
    <property type="entry name" value="CsoR-like_DUF156"/>
    <property type="match status" value="1"/>
</dbReference>
<sequence>MNDRASDRLRIMNTTDLSEESLESILKRLRRIEGQVRGLQKMIEAGRPCEEVLTQMSATKKAMEAASNTILREFLTLCATDIARGDTKKPEQIAVLLRKFAS</sequence>
<dbReference type="STRING" id="526227.Mesil_0387"/>
<reference evidence="1 2" key="1">
    <citation type="journal article" date="2010" name="Stand. Genomic Sci.">
        <title>Complete genome sequence of Meiothermus silvanus type strain (VI-R2).</title>
        <authorList>
            <person name="Sikorski J."/>
            <person name="Tindall B.J."/>
            <person name="Lowry S."/>
            <person name="Lucas S."/>
            <person name="Nolan M."/>
            <person name="Copeland A."/>
            <person name="Glavina Del Rio T."/>
            <person name="Tice H."/>
            <person name="Cheng J.F."/>
            <person name="Han C."/>
            <person name="Pitluck S."/>
            <person name="Liolios K."/>
            <person name="Ivanova N."/>
            <person name="Mavromatis K."/>
            <person name="Mikhailova N."/>
            <person name="Pati A."/>
            <person name="Goodwin L."/>
            <person name="Chen A."/>
            <person name="Palaniappan K."/>
            <person name="Land M."/>
            <person name="Hauser L."/>
            <person name="Chang Y.J."/>
            <person name="Jeffries C.D."/>
            <person name="Rohde M."/>
            <person name="Goker M."/>
            <person name="Woyke T."/>
            <person name="Bristow J."/>
            <person name="Eisen J.A."/>
            <person name="Markowitz V."/>
            <person name="Hugenholtz P."/>
            <person name="Kyrpides N.C."/>
            <person name="Klenk H.P."/>
            <person name="Lapidus A."/>
        </authorList>
    </citation>
    <scope>NUCLEOTIDE SEQUENCE [LARGE SCALE GENOMIC DNA]</scope>
    <source>
        <strain evidence="2">ATCC 700542 / DSM 9946 / VI-R2</strain>
    </source>
</reference>
<dbReference type="AlphaFoldDB" id="D7BI54"/>
<dbReference type="EMBL" id="CP002042">
    <property type="protein sequence ID" value="ADH62328.1"/>
    <property type="molecule type" value="Genomic_DNA"/>
</dbReference>
<organism evidence="1 2">
    <name type="scientific">Allomeiothermus silvanus (strain ATCC 700542 / DSM 9946 / NBRC 106475 / NCIMB 13440 / VI-R2)</name>
    <name type="common">Thermus silvanus</name>
    <dbReference type="NCBI Taxonomy" id="526227"/>
    <lineage>
        <taxon>Bacteria</taxon>
        <taxon>Thermotogati</taxon>
        <taxon>Deinococcota</taxon>
        <taxon>Deinococci</taxon>
        <taxon>Thermales</taxon>
        <taxon>Thermaceae</taxon>
        <taxon>Allomeiothermus</taxon>
    </lineage>
</organism>
<dbReference type="GO" id="GO:0046872">
    <property type="term" value="F:metal ion binding"/>
    <property type="evidence" value="ECO:0007669"/>
    <property type="project" value="InterPro"/>
</dbReference>
<dbReference type="KEGG" id="msv:Mesil_0387"/>
<keyword evidence="2" id="KW-1185">Reference proteome</keyword>
<dbReference type="GO" id="GO:0003677">
    <property type="term" value="F:DNA binding"/>
    <property type="evidence" value="ECO:0007669"/>
    <property type="project" value="InterPro"/>
</dbReference>
<accession>D7BI54</accession>
<dbReference type="InterPro" id="IPR003735">
    <property type="entry name" value="Metal_Tscrpt_repr"/>
</dbReference>
<protein>
    <recommendedName>
        <fullName evidence="3">Copper-sensing transcriptional repressor CsoR</fullName>
    </recommendedName>
</protein>
<evidence type="ECO:0008006" key="3">
    <source>
        <dbReference type="Google" id="ProtNLM"/>
    </source>
</evidence>
<dbReference type="Gene3D" id="1.20.58.1000">
    <property type="entry name" value="Metal-sensitive repressor, helix protomer"/>
    <property type="match status" value="1"/>
</dbReference>
<dbReference type="PANTHER" id="PTHR33677:SF5">
    <property type="entry name" value="TRANSCRIPTIONAL REPRESSOR FRMR"/>
    <property type="match status" value="1"/>
</dbReference>
<dbReference type="Proteomes" id="UP000001916">
    <property type="component" value="Chromosome"/>
</dbReference>
<name>D7BI54_ALLS1</name>